<dbReference type="GO" id="GO:0004674">
    <property type="term" value="F:protein serine/threonine kinase activity"/>
    <property type="evidence" value="ECO:0007669"/>
    <property type="project" value="UniProtKB-KW"/>
</dbReference>
<feature type="domain" description="MEDS" evidence="3">
    <location>
        <begin position="8"/>
        <end position="152"/>
    </location>
</feature>
<dbReference type="Proteomes" id="UP000601223">
    <property type="component" value="Unassembled WGS sequence"/>
</dbReference>
<dbReference type="InterPro" id="IPR025847">
    <property type="entry name" value="MEDS_domain"/>
</dbReference>
<dbReference type="EMBL" id="BONF01000027">
    <property type="protein sequence ID" value="GIF83170.1"/>
    <property type="molecule type" value="Genomic_DNA"/>
</dbReference>
<keyword evidence="1" id="KW-0418">Kinase</keyword>
<comment type="caution">
    <text evidence="4">The sequence shown here is derived from an EMBL/GenBank/DDBJ whole genome shotgun (WGS) entry which is preliminary data.</text>
</comment>
<dbReference type="Pfam" id="PF14417">
    <property type="entry name" value="MEDS"/>
    <property type="match status" value="1"/>
</dbReference>
<proteinExistence type="predicted"/>
<accession>A0A8J3NJ73</accession>
<dbReference type="InterPro" id="IPR003594">
    <property type="entry name" value="HATPase_dom"/>
</dbReference>
<dbReference type="AlphaFoldDB" id="A0A8J3NJ73"/>
<dbReference type="InterPro" id="IPR036890">
    <property type="entry name" value="HATPase_C_sf"/>
</dbReference>
<sequence>MAGPAGPDHVGFPYRGVAEYVSGTLAFVHTALTAGQPVLVAVPSAKLEILRDCLGSRGSRVHFADMAVEGRNPGRILPGVLLAFADRHPGRRVAIVAEPVWPGRGELEYPACVAHEALVNLAFAGRDAALLCPYDAALLDPHVVHDAHRTHPFLQRRGGLRPSPVYADPRLTAADCNQPLPPVPGYAATMGFAAPDQVPELLAFVAERADALGLKPRLQDALTAAVAELAADALACDGQPGRIAVWAEHDQVLCQLDDTGHRTDPLAGRVPSTRAEDGRAGDGLLTANLLCDLVRLYTRPGGTSVRLHLTAG</sequence>
<reference evidence="4 5" key="1">
    <citation type="submission" date="2021-01" db="EMBL/GenBank/DDBJ databases">
        <title>Whole genome shotgun sequence of Catellatospora bangladeshensis NBRC 107357.</title>
        <authorList>
            <person name="Komaki H."/>
            <person name="Tamura T."/>
        </authorList>
    </citation>
    <scope>NUCLEOTIDE SEQUENCE [LARGE SCALE GENOMIC DNA]</scope>
    <source>
        <strain evidence="4 5">NBRC 107357</strain>
    </source>
</reference>
<evidence type="ECO:0000259" key="2">
    <source>
        <dbReference type="Pfam" id="PF13581"/>
    </source>
</evidence>
<dbReference type="PANTHER" id="PTHR35526:SF3">
    <property type="entry name" value="ANTI-SIGMA-F FACTOR RSBW"/>
    <property type="match status" value="1"/>
</dbReference>
<keyword evidence="1" id="KW-0808">Transferase</keyword>
<gene>
    <name evidence="4" type="ORF">Cba03nite_45190</name>
</gene>
<evidence type="ECO:0000313" key="4">
    <source>
        <dbReference type="EMBL" id="GIF83170.1"/>
    </source>
</evidence>
<dbReference type="InterPro" id="IPR050267">
    <property type="entry name" value="Anti-sigma-factor_SerPK"/>
</dbReference>
<dbReference type="NCBIfam" id="NF041045">
    <property type="entry name" value="RsbA_anti_sig"/>
    <property type="match status" value="1"/>
</dbReference>
<dbReference type="Gene3D" id="3.30.565.10">
    <property type="entry name" value="Histidine kinase-like ATPase, C-terminal domain"/>
    <property type="match status" value="1"/>
</dbReference>
<dbReference type="PANTHER" id="PTHR35526">
    <property type="entry name" value="ANTI-SIGMA-F FACTOR RSBW-RELATED"/>
    <property type="match status" value="1"/>
</dbReference>
<dbReference type="InterPro" id="IPR047718">
    <property type="entry name" value="RsbA-like_anti_sig"/>
</dbReference>
<dbReference type="RefSeq" id="WP_203749605.1">
    <property type="nucleotide sequence ID" value="NZ_BONF01000027.1"/>
</dbReference>
<dbReference type="Pfam" id="PF13581">
    <property type="entry name" value="HATPase_c_2"/>
    <property type="match status" value="1"/>
</dbReference>
<name>A0A8J3NJ73_9ACTN</name>
<feature type="domain" description="Histidine kinase/HSP90-like ATPase" evidence="2">
    <location>
        <begin position="193"/>
        <end position="307"/>
    </location>
</feature>
<keyword evidence="5" id="KW-1185">Reference proteome</keyword>
<keyword evidence="1" id="KW-0723">Serine/threonine-protein kinase</keyword>
<evidence type="ECO:0000259" key="3">
    <source>
        <dbReference type="Pfam" id="PF14417"/>
    </source>
</evidence>
<organism evidence="4 5">
    <name type="scientific">Catellatospora bangladeshensis</name>
    <dbReference type="NCBI Taxonomy" id="310355"/>
    <lineage>
        <taxon>Bacteria</taxon>
        <taxon>Bacillati</taxon>
        <taxon>Actinomycetota</taxon>
        <taxon>Actinomycetes</taxon>
        <taxon>Micromonosporales</taxon>
        <taxon>Micromonosporaceae</taxon>
        <taxon>Catellatospora</taxon>
    </lineage>
</organism>
<evidence type="ECO:0000256" key="1">
    <source>
        <dbReference type="ARBA" id="ARBA00022527"/>
    </source>
</evidence>
<protein>
    <submittedName>
        <fullName evidence="4">Anti-sigma regulatory factor</fullName>
    </submittedName>
</protein>
<evidence type="ECO:0000313" key="5">
    <source>
        <dbReference type="Proteomes" id="UP000601223"/>
    </source>
</evidence>